<dbReference type="AlphaFoldDB" id="A0A6A6DMH0"/>
<dbReference type="InterPro" id="IPR036397">
    <property type="entry name" value="RNaseH_sf"/>
</dbReference>
<dbReference type="GO" id="GO:0003676">
    <property type="term" value="F:nucleic acid binding"/>
    <property type="evidence" value="ECO:0007669"/>
    <property type="project" value="InterPro"/>
</dbReference>
<evidence type="ECO:0000313" key="1">
    <source>
        <dbReference type="EMBL" id="KAF2179572.1"/>
    </source>
</evidence>
<dbReference type="Gene3D" id="3.30.420.10">
    <property type="entry name" value="Ribonuclease H-like superfamily/Ribonuclease H"/>
    <property type="match status" value="1"/>
</dbReference>
<reference evidence="1" key="1">
    <citation type="journal article" date="2020" name="Stud. Mycol.">
        <title>101 Dothideomycetes genomes: a test case for predicting lifestyles and emergence of pathogens.</title>
        <authorList>
            <person name="Haridas S."/>
            <person name="Albert R."/>
            <person name="Binder M."/>
            <person name="Bloem J."/>
            <person name="Labutti K."/>
            <person name="Salamov A."/>
            <person name="Andreopoulos B."/>
            <person name="Baker S."/>
            <person name="Barry K."/>
            <person name="Bills G."/>
            <person name="Bluhm B."/>
            <person name="Cannon C."/>
            <person name="Castanera R."/>
            <person name="Culley D."/>
            <person name="Daum C."/>
            <person name="Ezra D."/>
            <person name="Gonzalez J."/>
            <person name="Henrissat B."/>
            <person name="Kuo A."/>
            <person name="Liang C."/>
            <person name="Lipzen A."/>
            <person name="Lutzoni F."/>
            <person name="Magnuson J."/>
            <person name="Mondo S."/>
            <person name="Nolan M."/>
            <person name="Ohm R."/>
            <person name="Pangilinan J."/>
            <person name="Park H.-J."/>
            <person name="Ramirez L."/>
            <person name="Alfaro M."/>
            <person name="Sun H."/>
            <person name="Tritt A."/>
            <person name="Yoshinaga Y."/>
            <person name="Zwiers L.-H."/>
            <person name="Turgeon B."/>
            <person name="Goodwin S."/>
            <person name="Spatafora J."/>
            <person name="Crous P."/>
            <person name="Grigoriev I."/>
        </authorList>
    </citation>
    <scope>NUCLEOTIDE SEQUENCE</scope>
    <source>
        <strain evidence="1">CBS 207.26</strain>
    </source>
</reference>
<protein>
    <submittedName>
        <fullName evidence="1">Uncharacterized protein</fullName>
    </submittedName>
</protein>
<dbReference type="Proteomes" id="UP000800200">
    <property type="component" value="Unassembled WGS sequence"/>
</dbReference>
<keyword evidence="2" id="KW-1185">Reference proteome</keyword>
<sequence>MWKRVDWIDEMIIQAGGFGDVYVTCTAEEKYESLCLVPKFRNRSSVMVHGSISRVSKGPPVVFEQEWGKATLKVYSENVLPHIYLLNIFAR</sequence>
<name>A0A6A6DMH0_9PEZI</name>
<dbReference type="OrthoDB" id="4349822at2759"/>
<gene>
    <name evidence="1" type="ORF">K469DRAFT_798615</name>
</gene>
<dbReference type="EMBL" id="ML994665">
    <property type="protein sequence ID" value="KAF2179572.1"/>
    <property type="molecule type" value="Genomic_DNA"/>
</dbReference>
<proteinExistence type="predicted"/>
<evidence type="ECO:0000313" key="2">
    <source>
        <dbReference type="Proteomes" id="UP000800200"/>
    </source>
</evidence>
<organism evidence="1 2">
    <name type="scientific">Zopfia rhizophila CBS 207.26</name>
    <dbReference type="NCBI Taxonomy" id="1314779"/>
    <lineage>
        <taxon>Eukaryota</taxon>
        <taxon>Fungi</taxon>
        <taxon>Dikarya</taxon>
        <taxon>Ascomycota</taxon>
        <taxon>Pezizomycotina</taxon>
        <taxon>Dothideomycetes</taxon>
        <taxon>Dothideomycetes incertae sedis</taxon>
        <taxon>Zopfiaceae</taxon>
        <taxon>Zopfia</taxon>
    </lineage>
</organism>
<accession>A0A6A6DMH0</accession>